<accession>A0A433QN40</accession>
<organism evidence="6 7">
    <name type="scientific">Jimgerdemannia flammicorona</name>
    <dbReference type="NCBI Taxonomy" id="994334"/>
    <lineage>
        <taxon>Eukaryota</taxon>
        <taxon>Fungi</taxon>
        <taxon>Fungi incertae sedis</taxon>
        <taxon>Mucoromycota</taxon>
        <taxon>Mucoromycotina</taxon>
        <taxon>Endogonomycetes</taxon>
        <taxon>Endogonales</taxon>
        <taxon>Endogonaceae</taxon>
        <taxon>Jimgerdemannia</taxon>
    </lineage>
</organism>
<evidence type="ECO:0000259" key="5">
    <source>
        <dbReference type="PROSITE" id="PS50011"/>
    </source>
</evidence>
<dbReference type="PANTHER" id="PTHR11042">
    <property type="entry name" value="EUKARYOTIC TRANSLATION INITIATION FACTOR 2-ALPHA KINASE EIF2-ALPHA KINASE -RELATED"/>
    <property type="match status" value="1"/>
</dbReference>
<feature type="domain" description="Protein kinase" evidence="5">
    <location>
        <begin position="1"/>
        <end position="165"/>
    </location>
</feature>
<dbReference type="InterPro" id="IPR000719">
    <property type="entry name" value="Prot_kinase_dom"/>
</dbReference>
<dbReference type="GO" id="GO:0005634">
    <property type="term" value="C:nucleus"/>
    <property type="evidence" value="ECO:0007669"/>
    <property type="project" value="TreeGrafter"/>
</dbReference>
<dbReference type="Proteomes" id="UP000274822">
    <property type="component" value="Unassembled WGS sequence"/>
</dbReference>
<dbReference type="InterPro" id="IPR011009">
    <property type="entry name" value="Kinase-like_dom_sf"/>
</dbReference>
<dbReference type="InterPro" id="IPR050339">
    <property type="entry name" value="CC_SR_Kinase"/>
</dbReference>
<keyword evidence="1" id="KW-0808">Transferase</keyword>
<dbReference type="GO" id="GO:0004672">
    <property type="term" value="F:protein kinase activity"/>
    <property type="evidence" value="ECO:0007669"/>
    <property type="project" value="InterPro"/>
</dbReference>
<gene>
    <name evidence="6" type="ORF">BC938DRAFT_478283</name>
</gene>
<evidence type="ECO:0000256" key="3">
    <source>
        <dbReference type="ARBA" id="ARBA00022777"/>
    </source>
</evidence>
<proteinExistence type="predicted"/>
<dbReference type="Pfam" id="PF00069">
    <property type="entry name" value="Pkinase"/>
    <property type="match status" value="1"/>
</dbReference>
<sequence>MVFILSPWASLDLREFIENKRKLESWNSALENKTVAELLVGWMACLASGLAMLHATNIKYRGLNPINVLLHITGSNILPIICDYRLSKHFDAMSRAVIQSGTMFYKSPEELRGSAVGRADDVFALGTIFVELGLIIDGVPKQRLNRIVGEDGYAECWPRAHSTKS</sequence>
<dbReference type="PANTHER" id="PTHR11042:SF178">
    <property type="entry name" value="EUKARYOTIC TRANSLATION INITIATION FACTOR 2-ALPHA KINASE 1"/>
    <property type="match status" value="1"/>
</dbReference>
<dbReference type="GO" id="GO:0005524">
    <property type="term" value="F:ATP binding"/>
    <property type="evidence" value="ECO:0007669"/>
    <property type="project" value="UniProtKB-KW"/>
</dbReference>
<dbReference type="AlphaFoldDB" id="A0A433QN40"/>
<dbReference type="Gene3D" id="1.10.510.10">
    <property type="entry name" value="Transferase(Phosphotransferase) domain 1"/>
    <property type="match status" value="1"/>
</dbReference>
<dbReference type="SUPFAM" id="SSF56112">
    <property type="entry name" value="Protein kinase-like (PK-like)"/>
    <property type="match status" value="1"/>
</dbReference>
<reference evidence="6 7" key="1">
    <citation type="journal article" date="2018" name="New Phytol.">
        <title>Phylogenomics of Endogonaceae and evolution of mycorrhizas within Mucoromycota.</title>
        <authorList>
            <person name="Chang Y."/>
            <person name="Desiro A."/>
            <person name="Na H."/>
            <person name="Sandor L."/>
            <person name="Lipzen A."/>
            <person name="Clum A."/>
            <person name="Barry K."/>
            <person name="Grigoriev I.V."/>
            <person name="Martin F.M."/>
            <person name="Stajich J.E."/>
            <person name="Smith M.E."/>
            <person name="Bonito G."/>
            <person name="Spatafora J.W."/>
        </authorList>
    </citation>
    <scope>NUCLEOTIDE SEQUENCE [LARGE SCALE GENOMIC DNA]</scope>
    <source>
        <strain evidence="6 7">AD002</strain>
    </source>
</reference>
<evidence type="ECO:0000256" key="1">
    <source>
        <dbReference type="ARBA" id="ARBA00022679"/>
    </source>
</evidence>
<dbReference type="PROSITE" id="PS50011">
    <property type="entry name" value="PROTEIN_KINASE_DOM"/>
    <property type="match status" value="1"/>
</dbReference>
<evidence type="ECO:0000313" key="7">
    <source>
        <dbReference type="Proteomes" id="UP000274822"/>
    </source>
</evidence>
<evidence type="ECO:0000313" key="6">
    <source>
        <dbReference type="EMBL" id="RUS31194.1"/>
    </source>
</evidence>
<name>A0A433QN40_9FUNG</name>
<protein>
    <submittedName>
        <fullName evidence="6">Kinase-like domain-containing protein</fullName>
    </submittedName>
</protein>
<keyword evidence="2" id="KW-0547">Nucleotide-binding</keyword>
<dbReference type="GO" id="GO:0005737">
    <property type="term" value="C:cytoplasm"/>
    <property type="evidence" value="ECO:0007669"/>
    <property type="project" value="TreeGrafter"/>
</dbReference>
<evidence type="ECO:0000256" key="4">
    <source>
        <dbReference type="ARBA" id="ARBA00022840"/>
    </source>
</evidence>
<evidence type="ECO:0000256" key="2">
    <source>
        <dbReference type="ARBA" id="ARBA00022741"/>
    </source>
</evidence>
<keyword evidence="3 6" id="KW-0418">Kinase</keyword>
<comment type="caution">
    <text evidence="6">The sequence shown here is derived from an EMBL/GenBank/DDBJ whole genome shotgun (WGS) entry which is preliminary data.</text>
</comment>
<keyword evidence="4" id="KW-0067">ATP-binding</keyword>
<keyword evidence="7" id="KW-1185">Reference proteome</keyword>
<dbReference type="EMBL" id="RBNJ01003187">
    <property type="protein sequence ID" value="RUS31194.1"/>
    <property type="molecule type" value="Genomic_DNA"/>
</dbReference>